<evidence type="ECO:0000313" key="2">
    <source>
        <dbReference type="EMBL" id="GAB69459.1"/>
    </source>
</evidence>
<dbReference type="VEuPathDB" id="PlasmoDB:PCYB_002080"/>
<keyword evidence="3" id="KW-1185">Reference proteome</keyword>
<dbReference type="Proteomes" id="UP000006319">
    <property type="component" value="Unassembled WGS sequence"/>
</dbReference>
<dbReference type="Pfam" id="PF05795">
    <property type="entry name" value="Plasmodium_Vir"/>
    <property type="match status" value="1"/>
</dbReference>
<evidence type="ECO:0008006" key="4">
    <source>
        <dbReference type="Google" id="ProtNLM"/>
    </source>
</evidence>
<gene>
    <name evidence="2" type="ORF">PCYB_002080</name>
</gene>
<sequence length="503" mass="58338">EQEVDKLPSQIIYDAFDRRGACQVTRERKNCYDDIKNNVRGALQLGDWNRWKTDMTWANQIVENSSYACTKGRGSDPLYYDRCKFLYFWIGTKIKTMKNVRYTYFHTIMNAIYRHMENANFWDACTRPCMNLYPELKDELFEERKILFDYDYNYNYLEKSPECSAYVRTPNYTTHRREAEGAYALLCEHCRTNSNTYCTEFDRIYKKSGQYEKLPELVCTDVPRVKPKLTRTLGSELYSQEVYNLFDNECGDCQCNGRTGEVAAELVKCPGAKQYASAIVNAWHLASKIKEEKTEDGTICSFFYYWLADMLFRNCGLHSIPDIMGRIYHKLRKISAVNNCELLSTDDSMEKFERKKRVFDYSHDYMPVWEQLRTYYGYCKSTYPQVGRSTSQTYYNVNDMCKGNGSNSRYCTQFESKYGNYCEQKSEGLICKSVEEVKTAEEGSRAVFHVLGMSEKEPVSELYASAGTSGAPTVSSILAILAGISSITFLLYKVIITIISIMK</sequence>
<keyword evidence="1" id="KW-0472">Membrane</keyword>
<dbReference type="RefSeq" id="XP_004227677.1">
    <property type="nucleotide sequence ID" value="XM_004227629.1"/>
</dbReference>
<dbReference type="InterPro" id="IPR008780">
    <property type="entry name" value="Plasmodium_Vir"/>
</dbReference>
<protein>
    <recommendedName>
        <fullName evidence="4">CYIR protein</fullName>
    </recommendedName>
</protein>
<dbReference type="EMBL" id="DF157181">
    <property type="protein sequence ID" value="GAB69459.1"/>
    <property type="molecule type" value="Genomic_DNA"/>
</dbReference>
<evidence type="ECO:0000256" key="1">
    <source>
        <dbReference type="SAM" id="Phobius"/>
    </source>
</evidence>
<reference evidence="2 3" key="1">
    <citation type="journal article" date="2012" name="Nat. Genet.">
        <title>Plasmodium cynomolgi genome sequences provide insight into Plasmodium vivax and the monkey malaria clade.</title>
        <authorList>
            <person name="Tachibana S."/>
            <person name="Sullivan S.A."/>
            <person name="Kawai S."/>
            <person name="Nakamura S."/>
            <person name="Kim H.R."/>
            <person name="Goto N."/>
            <person name="Arisue N."/>
            <person name="Palacpac N.M.Q."/>
            <person name="Honma H."/>
            <person name="Yagi M."/>
            <person name="Tougan T."/>
            <person name="Katakai Y."/>
            <person name="Kaneko O."/>
            <person name="Mita T."/>
            <person name="Kita K."/>
            <person name="Yasutomi Y."/>
            <person name="Sutton P.L."/>
            <person name="Shakhbatyan R."/>
            <person name="Horii T."/>
            <person name="Yasunaga T."/>
            <person name="Barnwell J.W."/>
            <person name="Escalante A.A."/>
            <person name="Carlton J.M."/>
            <person name="Tanabe K."/>
        </authorList>
    </citation>
    <scope>NUCLEOTIDE SEQUENCE [LARGE SCALE GENOMIC DNA]</scope>
    <source>
        <strain evidence="2 3">B</strain>
    </source>
</reference>
<dbReference type="KEGG" id="pcy:PCYB_002080"/>
<feature type="transmembrane region" description="Helical" evidence="1">
    <location>
        <begin position="477"/>
        <end position="501"/>
    </location>
</feature>
<feature type="non-terminal residue" evidence="2">
    <location>
        <position position="1"/>
    </location>
</feature>
<dbReference type="OrthoDB" id="394287at2759"/>
<dbReference type="GeneID" id="14696001"/>
<evidence type="ECO:0000313" key="3">
    <source>
        <dbReference type="Proteomes" id="UP000006319"/>
    </source>
</evidence>
<accession>K6UZN8</accession>
<proteinExistence type="predicted"/>
<dbReference type="AlphaFoldDB" id="K6UZN8"/>
<keyword evidence="1" id="KW-1133">Transmembrane helix</keyword>
<name>K6UZN8_PLACD</name>
<dbReference type="OMA" id="MENANFW"/>
<organism evidence="2 3">
    <name type="scientific">Plasmodium cynomolgi (strain B)</name>
    <dbReference type="NCBI Taxonomy" id="1120755"/>
    <lineage>
        <taxon>Eukaryota</taxon>
        <taxon>Sar</taxon>
        <taxon>Alveolata</taxon>
        <taxon>Apicomplexa</taxon>
        <taxon>Aconoidasida</taxon>
        <taxon>Haemosporida</taxon>
        <taxon>Plasmodiidae</taxon>
        <taxon>Plasmodium</taxon>
        <taxon>Plasmodium (Plasmodium)</taxon>
    </lineage>
</organism>
<keyword evidence="1" id="KW-0812">Transmembrane</keyword>